<gene>
    <name evidence="2" type="ORF">HPB48_009483</name>
</gene>
<dbReference type="AlphaFoldDB" id="A0A9J6G4W4"/>
<comment type="caution">
    <text evidence="2">The sequence shown here is derived from an EMBL/GenBank/DDBJ whole genome shotgun (WGS) entry which is preliminary data.</text>
</comment>
<dbReference type="VEuPathDB" id="VectorBase:HLOH_056020"/>
<keyword evidence="3" id="KW-1185">Reference proteome</keyword>
<organism evidence="2 3">
    <name type="scientific">Haemaphysalis longicornis</name>
    <name type="common">Bush tick</name>
    <dbReference type="NCBI Taxonomy" id="44386"/>
    <lineage>
        <taxon>Eukaryota</taxon>
        <taxon>Metazoa</taxon>
        <taxon>Ecdysozoa</taxon>
        <taxon>Arthropoda</taxon>
        <taxon>Chelicerata</taxon>
        <taxon>Arachnida</taxon>
        <taxon>Acari</taxon>
        <taxon>Parasitiformes</taxon>
        <taxon>Ixodida</taxon>
        <taxon>Ixodoidea</taxon>
        <taxon>Ixodidae</taxon>
        <taxon>Haemaphysalinae</taxon>
        <taxon>Haemaphysalis</taxon>
    </lineage>
</organism>
<dbReference type="EMBL" id="JABSTR010000006">
    <property type="protein sequence ID" value="KAH9373438.1"/>
    <property type="molecule type" value="Genomic_DNA"/>
</dbReference>
<sequence length="159" mass="17942">MLRRQTGHDQRIVELEQYSRNRNIEIKGVPVAENESLPDILDIIGCSVEESITEDDIEIRYRVPCKDTSQSNIIVLFCSRAIRDGVLEKARKMRLSATDFGFRQQAPIFLNDQLCPALKKLLGTAVAKRKTRDGALFEQGTVKSSAGKQSHHADIDKMQ</sequence>
<evidence type="ECO:0000313" key="2">
    <source>
        <dbReference type="EMBL" id="KAH9373438.1"/>
    </source>
</evidence>
<dbReference type="OrthoDB" id="6509011at2759"/>
<feature type="region of interest" description="Disordered" evidence="1">
    <location>
        <begin position="140"/>
        <end position="159"/>
    </location>
</feature>
<evidence type="ECO:0000313" key="3">
    <source>
        <dbReference type="Proteomes" id="UP000821853"/>
    </source>
</evidence>
<accession>A0A9J6G4W4</accession>
<evidence type="ECO:0000256" key="1">
    <source>
        <dbReference type="SAM" id="MobiDB-lite"/>
    </source>
</evidence>
<protein>
    <submittedName>
        <fullName evidence="2">Uncharacterized protein</fullName>
    </submittedName>
</protein>
<dbReference type="Proteomes" id="UP000821853">
    <property type="component" value="Chromosome 4"/>
</dbReference>
<name>A0A9J6G4W4_HAELO</name>
<reference evidence="2 3" key="1">
    <citation type="journal article" date="2020" name="Cell">
        <title>Large-Scale Comparative Analyses of Tick Genomes Elucidate Their Genetic Diversity and Vector Capacities.</title>
        <authorList>
            <consortium name="Tick Genome and Microbiome Consortium (TIGMIC)"/>
            <person name="Jia N."/>
            <person name="Wang J."/>
            <person name="Shi W."/>
            <person name="Du L."/>
            <person name="Sun Y."/>
            <person name="Zhan W."/>
            <person name="Jiang J.F."/>
            <person name="Wang Q."/>
            <person name="Zhang B."/>
            <person name="Ji P."/>
            <person name="Bell-Sakyi L."/>
            <person name="Cui X.M."/>
            <person name="Yuan T.T."/>
            <person name="Jiang B.G."/>
            <person name="Yang W.F."/>
            <person name="Lam T.T."/>
            <person name="Chang Q.C."/>
            <person name="Ding S.J."/>
            <person name="Wang X.J."/>
            <person name="Zhu J.G."/>
            <person name="Ruan X.D."/>
            <person name="Zhao L."/>
            <person name="Wei J.T."/>
            <person name="Ye R.Z."/>
            <person name="Que T.C."/>
            <person name="Du C.H."/>
            <person name="Zhou Y.H."/>
            <person name="Cheng J.X."/>
            <person name="Dai P.F."/>
            <person name="Guo W.B."/>
            <person name="Han X.H."/>
            <person name="Huang E.J."/>
            <person name="Li L.F."/>
            <person name="Wei W."/>
            <person name="Gao Y.C."/>
            <person name="Liu J.Z."/>
            <person name="Shao H.Z."/>
            <person name="Wang X."/>
            <person name="Wang C.C."/>
            <person name="Yang T.C."/>
            <person name="Huo Q.B."/>
            <person name="Li W."/>
            <person name="Chen H.Y."/>
            <person name="Chen S.E."/>
            <person name="Zhou L.G."/>
            <person name="Ni X.B."/>
            <person name="Tian J.H."/>
            <person name="Sheng Y."/>
            <person name="Liu T."/>
            <person name="Pan Y.S."/>
            <person name="Xia L.Y."/>
            <person name="Li J."/>
            <person name="Zhao F."/>
            <person name="Cao W.C."/>
        </authorList>
    </citation>
    <scope>NUCLEOTIDE SEQUENCE [LARGE SCALE GENOMIC DNA]</scope>
    <source>
        <strain evidence="2">HaeL-2018</strain>
    </source>
</reference>
<proteinExistence type="predicted"/>